<dbReference type="AlphaFoldDB" id="A0A0F9BMA2"/>
<accession>A0A0F9BMA2</accession>
<proteinExistence type="predicted"/>
<name>A0A0F9BMA2_9ZZZZ</name>
<sequence length="247" mass="29581">VNNFNEVNSFLDEEEEEETTEQKKEYSNSNFEKELNKEIKEKMKFNLDITDSIDNWYGVVRKNIIIQNNRTEQFFTIDHADQCNEISEDLASHPLCISILKCQYRKGFYGKWEHMVSAFTYGVKEWNKYFNLREYLIKVPKEKNQMYFKGNENGRKHILVNLLEKGLINKDYGLRTHNGGGRLKATQEEYLKNLLESGYTLEESLQFDIFYYYFRCMKLKNYPKKWNMLSKKEIYKLPGIKEIIKNG</sequence>
<feature type="non-terminal residue" evidence="2">
    <location>
        <position position="1"/>
    </location>
</feature>
<organism evidence="2">
    <name type="scientific">marine sediment metagenome</name>
    <dbReference type="NCBI Taxonomy" id="412755"/>
    <lineage>
        <taxon>unclassified sequences</taxon>
        <taxon>metagenomes</taxon>
        <taxon>ecological metagenomes</taxon>
    </lineage>
</organism>
<feature type="compositionally biased region" description="Basic and acidic residues" evidence="1">
    <location>
        <begin position="20"/>
        <end position="29"/>
    </location>
</feature>
<protein>
    <submittedName>
        <fullName evidence="2">Uncharacterized protein</fullName>
    </submittedName>
</protein>
<feature type="region of interest" description="Disordered" evidence="1">
    <location>
        <begin position="1"/>
        <end position="29"/>
    </location>
</feature>
<evidence type="ECO:0000256" key="1">
    <source>
        <dbReference type="SAM" id="MobiDB-lite"/>
    </source>
</evidence>
<gene>
    <name evidence="2" type="ORF">LCGC14_2709750</name>
</gene>
<evidence type="ECO:0000313" key="2">
    <source>
        <dbReference type="EMBL" id="KKK91754.1"/>
    </source>
</evidence>
<reference evidence="2" key="1">
    <citation type="journal article" date="2015" name="Nature">
        <title>Complex archaea that bridge the gap between prokaryotes and eukaryotes.</title>
        <authorList>
            <person name="Spang A."/>
            <person name="Saw J.H."/>
            <person name="Jorgensen S.L."/>
            <person name="Zaremba-Niedzwiedzka K."/>
            <person name="Martijn J."/>
            <person name="Lind A.E."/>
            <person name="van Eijk R."/>
            <person name="Schleper C."/>
            <person name="Guy L."/>
            <person name="Ettema T.J."/>
        </authorList>
    </citation>
    <scope>NUCLEOTIDE SEQUENCE</scope>
</reference>
<dbReference type="EMBL" id="LAZR01048511">
    <property type="protein sequence ID" value="KKK91754.1"/>
    <property type="molecule type" value="Genomic_DNA"/>
</dbReference>
<comment type="caution">
    <text evidence="2">The sequence shown here is derived from an EMBL/GenBank/DDBJ whole genome shotgun (WGS) entry which is preliminary data.</text>
</comment>